<dbReference type="PANTHER" id="PTHR12812:SF3">
    <property type="entry name" value="HEPARAN-SULFATE 6-O-SULFOTRANSFERASE 3"/>
    <property type="match status" value="1"/>
</dbReference>
<dbReference type="Pfam" id="PF03567">
    <property type="entry name" value="Sulfotransfer_2"/>
    <property type="match status" value="1"/>
</dbReference>
<dbReference type="AlphaFoldDB" id="A0A553MR68"/>
<reference evidence="10 11" key="1">
    <citation type="journal article" date="2019" name="Sci. Data">
        <title>Hybrid genome assembly and annotation of Danionella translucida.</title>
        <authorList>
            <person name="Kadobianskyi M."/>
            <person name="Schulze L."/>
            <person name="Schuelke M."/>
            <person name="Judkewitz B."/>
        </authorList>
    </citation>
    <scope>NUCLEOTIDE SEQUENCE [LARGE SCALE GENOMIC DNA]</scope>
    <source>
        <strain evidence="10 11">Bolton</strain>
    </source>
</reference>
<keyword evidence="5 9" id="KW-0735">Signal-anchor</keyword>
<evidence type="ECO:0000256" key="9">
    <source>
        <dbReference type="RuleBase" id="RU364122"/>
    </source>
</evidence>
<dbReference type="EMBL" id="SRMA01027313">
    <property type="protein sequence ID" value="TRY55677.1"/>
    <property type="molecule type" value="Genomic_DNA"/>
</dbReference>
<comment type="function">
    <text evidence="9">6-O-sulfation enzyme which catalyzes the transfer of sulfate from 3'-phosphoadenosine 5'-phosphosulfate (PAPS) to position 6 of the N-sulfoglucosamine residue (GlcNS) of heparan sulfate.</text>
</comment>
<protein>
    <recommendedName>
        <fullName evidence="9">Heparan-sulfate 6-O-sulfotransferase</fullName>
        <ecNumber evidence="9">2.8.2.-</ecNumber>
    </recommendedName>
</protein>
<keyword evidence="4" id="KW-0812">Transmembrane</keyword>
<comment type="caution">
    <text evidence="10">The sequence shown here is derived from an EMBL/GenBank/DDBJ whole genome shotgun (WGS) entry which is preliminary data.</text>
</comment>
<dbReference type="GO" id="GO:0017095">
    <property type="term" value="F:heparan sulfate 6-sulfotransferase activity"/>
    <property type="evidence" value="ECO:0007669"/>
    <property type="project" value="TreeGrafter"/>
</dbReference>
<dbReference type="InterPro" id="IPR005331">
    <property type="entry name" value="Sulfotransferase"/>
</dbReference>
<sequence length="211" mass="23928">MEKPPAAAARRMGLMGSDMVPGLITRPCFTLDQVVDYINSNSRQFLTVLFVMIGYQYICPAGSASCRFGNGEGFPFSRYLGNVRKVFPKPEEDASFRFRSKFNFTRDDLERKVDFQIKGNDVIVFLHIQKTGGTTFGKHLVRNIHLERPCECRSGQKKCSCHRPGRAESWLFSRFSTGWSCGLHADWTELTSCVPAVMNKKPKKDATANRR</sequence>
<proteinExistence type="inferred from homology"/>
<evidence type="ECO:0000256" key="4">
    <source>
        <dbReference type="ARBA" id="ARBA00022692"/>
    </source>
</evidence>
<dbReference type="InterPro" id="IPR010635">
    <property type="entry name" value="Heparan_SO4-6-sulfoTrfase"/>
</dbReference>
<gene>
    <name evidence="10" type="ORF">DNTS_016522</name>
</gene>
<keyword evidence="8" id="KW-0325">Glycoprotein</keyword>
<keyword evidence="3 9" id="KW-0808">Transferase</keyword>
<evidence type="ECO:0000313" key="10">
    <source>
        <dbReference type="EMBL" id="TRY55677.1"/>
    </source>
</evidence>
<dbReference type="Gene3D" id="3.40.50.300">
    <property type="entry name" value="P-loop containing nucleotide triphosphate hydrolases"/>
    <property type="match status" value="1"/>
</dbReference>
<keyword evidence="11" id="KW-1185">Reference proteome</keyword>
<dbReference type="Proteomes" id="UP000316079">
    <property type="component" value="Unassembled WGS sequence"/>
</dbReference>
<evidence type="ECO:0000313" key="11">
    <source>
        <dbReference type="Proteomes" id="UP000316079"/>
    </source>
</evidence>
<dbReference type="GO" id="GO:0016020">
    <property type="term" value="C:membrane"/>
    <property type="evidence" value="ECO:0007669"/>
    <property type="project" value="UniProtKB-SubCell"/>
</dbReference>
<evidence type="ECO:0000256" key="3">
    <source>
        <dbReference type="ARBA" id="ARBA00022679"/>
    </source>
</evidence>
<evidence type="ECO:0000256" key="8">
    <source>
        <dbReference type="ARBA" id="ARBA00023180"/>
    </source>
</evidence>
<keyword evidence="6" id="KW-1133">Transmembrane helix</keyword>
<comment type="similarity">
    <text evidence="2 9">Belongs to the sulfotransferase 6 family.</text>
</comment>
<dbReference type="FunFam" id="3.40.50.300:FF:001933">
    <property type="entry name" value="Heparan-sulfate 6-O-sulfotransferase"/>
    <property type="match status" value="1"/>
</dbReference>
<dbReference type="OrthoDB" id="406981at2759"/>
<organism evidence="10 11">
    <name type="scientific">Danionella cerebrum</name>
    <dbReference type="NCBI Taxonomy" id="2873325"/>
    <lineage>
        <taxon>Eukaryota</taxon>
        <taxon>Metazoa</taxon>
        <taxon>Chordata</taxon>
        <taxon>Craniata</taxon>
        <taxon>Vertebrata</taxon>
        <taxon>Euteleostomi</taxon>
        <taxon>Actinopterygii</taxon>
        <taxon>Neopterygii</taxon>
        <taxon>Teleostei</taxon>
        <taxon>Ostariophysi</taxon>
        <taxon>Cypriniformes</taxon>
        <taxon>Danionidae</taxon>
        <taxon>Danioninae</taxon>
        <taxon>Danionella</taxon>
    </lineage>
</organism>
<evidence type="ECO:0000256" key="1">
    <source>
        <dbReference type="ARBA" id="ARBA00004606"/>
    </source>
</evidence>
<evidence type="ECO:0000256" key="7">
    <source>
        <dbReference type="ARBA" id="ARBA00023136"/>
    </source>
</evidence>
<keyword evidence="7 9" id="KW-0472">Membrane</keyword>
<comment type="catalytic activity">
    <reaction evidence="9">
        <text>alpha-D-glucosaminyl-[heparan sulfate](n) + 3'-phosphoadenylyl sulfate = 6-sulfo-alpha-D-glucosaminyl-[heparan sulfate](n) + adenosine 3',5'-bisphosphate + H(+)</text>
        <dbReference type="Rhea" id="RHEA:56604"/>
        <dbReference type="Rhea" id="RHEA-COMP:9830"/>
        <dbReference type="Rhea" id="RHEA-COMP:14621"/>
        <dbReference type="ChEBI" id="CHEBI:15378"/>
        <dbReference type="ChEBI" id="CHEBI:58339"/>
        <dbReference type="ChEBI" id="CHEBI:58343"/>
        <dbReference type="ChEBI" id="CHEBI:58388"/>
        <dbReference type="ChEBI" id="CHEBI:140604"/>
    </reaction>
</comment>
<accession>A0A553MR68</accession>
<comment type="subcellular location">
    <subcellularLocation>
        <location evidence="1 9">Membrane</location>
        <topology evidence="1 9">Single-pass type II membrane protein</topology>
    </subcellularLocation>
</comment>
<dbReference type="STRING" id="623744.A0A553MR68"/>
<dbReference type="PANTHER" id="PTHR12812">
    <property type="entry name" value="HEPARAN SULFATE 6-O-SULFOTRANSFERASE 3"/>
    <property type="match status" value="1"/>
</dbReference>
<dbReference type="InterPro" id="IPR027417">
    <property type="entry name" value="P-loop_NTPase"/>
</dbReference>
<evidence type="ECO:0000256" key="6">
    <source>
        <dbReference type="ARBA" id="ARBA00022989"/>
    </source>
</evidence>
<name>A0A553MR68_9TELE</name>
<evidence type="ECO:0000256" key="5">
    <source>
        <dbReference type="ARBA" id="ARBA00022968"/>
    </source>
</evidence>
<dbReference type="EC" id="2.8.2.-" evidence="9"/>
<evidence type="ECO:0000256" key="2">
    <source>
        <dbReference type="ARBA" id="ARBA00010109"/>
    </source>
</evidence>